<dbReference type="AlphaFoldDB" id="A0A1I0IGL7"/>
<accession>A0A1I0IGL7</accession>
<evidence type="ECO:0000313" key="1">
    <source>
        <dbReference type="EMBL" id="SET95235.1"/>
    </source>
</evidence>
<dbReference type="OrthoDB" id="2721223at2"/>
<gene>
    <name evidence="1" type="ORF">SAMN05421676_11238</name>
</gene>
<name>A0A1I0IGL7_9BACI</name>
<proteinExistence type="predicted"/>
<reference evidence="2" key="1">
    <citation type="submission" date="2016-10" db="EMBL/GenBank/DDBJ databases">
        <authorList>
            <person name="Varghese N."/>
            <person name="Submissions S."/>
        </authorList>
    </citation>
    <scope>NUCLEOTIDE SEQUENCE [LARGE SCALE GENOMIC DNA]</scope>
    <source>
        <strain evidence="2">CGMCC 1.3566</strain>
    </source>
</reference>
<organism evidence="1 2">
    <name type="scientific">Salinibacillus kushneri</name>
    <dbReference type="NCBI Taxonomy" id="237682"/>
    <lineage>
        <taxon>Bacteria</taxon>
        <taxon>Bacillati</taxon>
        <taxon>Bacillota</taxon>
        <taxon>Bacilli</taxon>
        <taxon>Bacillales</taxon>
        <taxon>Bacillaceae</taxon>
        <taxon>Salinibacillus</taxon>
    </lineage>
</organism>
<protein>
    <submittedName>
        <fullName evidence="1">Uncharacterized protein</fullName>
    </submittedName>
</protein>
<keyword evidence="2" id="KW-1185">Reference proteome</keyword>
<dbReference type="STRING" id="237682.SAMN05421676_11238"/>
<evidence type="ECO:0000313" key="2">
    <source>
        <dbReference type="Proteomes" id="UP000199095"/>
    </source>
</evidence>
<dbReference type="RefSeq" id="WP_093137002.1">
    <property type="nucleotide sequence ID" value="NZ_FOHJ01000012.1"/>
</dbReference>
<sequence length="75" mass="8888">MASYIPKLQANEEVIWFNDDLEQCMPKSKVDEVKKLWNQGLPAEFIATKVKADEWEVLFCVIHLFRNGYKIRPFK</sequence>
<dbReference type="EMBL" id="FOHJ01000012">
    <property type="protein sequence ID" value="SET95235.1"/>
    <property type="molecule type" value="Genomic_DNA"/>
</dbReference>
<dbReference type="Proteomes" id="UP000199095">
    <property type="component" value="Unassembled WGS sequence"/>
</dbReference>